<keyword evidence="2" id="KW-1185">Reference proteome</keyword>
<protein>
    <submittedName>
        <fullName evidence="1">Uncharacterized protein</fullName>
    </submittedName>
</protein>
<sequence length="145" mass="16069">MSVLYDAEEGRMLLLVDRKPVGEASLWRVLVSNGHILLLYCLFPLFLYPFHAFSLSPVPLLHAEGLGYHSNRLVGGILALHHPPVPRRGELEGNGVWRSCWAAAQPQSSISPNHKHLMMIATPGKAACECVRLINDPRHRESGCS</sequence>
<proteinExistence type="predicted"/>
<name>A0ABV0SC10_9TELE</name>
<organism evidence="1 2">
    <name type="scientific">Xenoophorus captivus</name>
    <dbReference type="NCBI Taxonomy" id="1517983"/>
    <lineage>
        <taxon>Eukaryota</taxon>
        <taxon>Metazoa</taxon>
        <taxon>Chordata</taxon>
        <taxon>Craniata</taxon>
        <taxon>Vertebrata</taxon>
        <taxon>Euteleostomi</taxon>
        <taxon>Actinopterygii</taxon>
        <taxon>Neopterygii</taxon>
        <taxon>Teleostei</taxon>
        <taxon>Neoteleostei</taxon>
        <taxon>Acanthomorphata</taxon>
        <taxon>Ovalentaria</taxon>
        <taxon>Atherinomorphae</taxon>
        <taxon>Cyprinodontiformes</taxon>
        <taxon>Goodeidae</taxon>
        <taxon>Xenoophorus</taxon>
    </lineage>
</organism>
<evidence type="ECO:0000313" key="1">
    <source>
        <dbReference type="EMBL" id="MEQ2218064.1"/>
    </source>
</evidence>
<evidence type="ECO:0000313" key="2">
    <source>
        <dbReference type="Proteomes" id="UP001434883"/>
    </source>
</evidence>
<gene>
    <name evidence="1" type="ORF">XENOCAPTIV_028832</name>
</gene>
<reference evidence="1 2" key="1">
    <citation type="submission" date="2021-06" db="EMBL/GenBank/DDBJ databases">
        <authorList>
            <person name="Palmer J.M."/>
        </authorList>
    </citation>
    <scope>NUCLEOTIDE SEQUENCE [LARGE SCALE GENOMIC DNA]</scope>
    <source>
        <strain evidence="1 2">XC_2019</strain>
        <tissue evidence="1">Muscle</tissue>
    </source>
</reference>
<dbReference type="Proteomes" id="UP001434883">
    <property type="component" value="Unassembled WGS sequence"/>
</dbReference>
<accession>A0ABV0SC10</accession>
<comment type="caution">
    <text evidence="1">The sequence shown here is derived from an EMBL/GenBank/DDBJ whole genome shotgun (WGS) entry which is preliminary data.</text>
</comment>
<dbReference type="EMBL" id="JAHRIN010076425">
    <property type="protein sequence ID" value="MEQ2218064.1"/>
    <property type="molecule type" value="Genomic_DNA"/>
</dbReference>